<dbReference type="PANTHER" id="PTHR11727:SF7">
    <property type="entry name" value="DIMETHYLADENOSINE TRANSFERASE-RELATED"/>
    <property type="match status" value="1"/>
</dbReference>
<dbReference type="Pfam" id="PF00398">
    <property type="entry name" value="RrnaAD"/>
    <property type="match status" value="1"/>
</dbReference>
<dbReference type="InterPro" id="IPR001737">
    <property type="entry name" value="KsgA/Erm"/>
</dbReference>
<reference evidence="10 11" key="1">
    <citation type="submission" date="2016-11" db="EMBL/GenBank/DDBJ databases">
        <authorList>
            <person name="Jaros S."/>
            <person name="Januszkiewicz K."/>
            <person name="Wedrychowicz H."/>
        </authorList>
    </citation>
    <scope>NUCLEOTIDE SEQUENCE [LARGE SCALE GENOMIC DNA]</scope>
    <source>
        <strain evidence="10 11">ACAM 12</strain>
    </source>
</reference>
<dbReference type="EC" id="2.1.1.182" evidence="7"/>
<dbReference type="InParanoid" id="A0A1M7FZM9"/>
<feature type="binding site" evidence="7 8">
    <location>
        <position position="64"/>
    </location>
    <ligand>
        <name>S-adenosyl-L-methionine</name>
        <dbReference type="ChEBI" id="CHEBI:59789"/>
    </ligand>
</feature>
<feature type="binding site" evidence="7 8">
    <location>
        <position position="18"/>
    </location>
    <ligand>
        <name>S-adenosyl-L-methionine</name>
        <dbReference type="ChEBI" id="CHEBI:59789"/>
    </ligand>
</feature>
<keyword evidence="3 7" id="KW-0489">Methyltransferase</keyword>
<feature type="binding site" evidence="7 8">
    <location>
        <position position="16"/>
    </location>
    <ligand>
        <name>S-adenosyl-L-methionine</name>
        <dbReference type="ChEBI" id="CHEBI:59789"/>
    </ligand>
</feature>
<dbReference type="Gene3D" id="1.10.8.100">
    <property type="entry name" value="Ribosomal RNA adenine dimethylase-like, domain 2"/>
    <property type="match status" value="1"/>
</dbReference>
<dbReference type="GO" id="GO:0052908">
    <property type="term" value="F:16S rRNA (adenine(1518)-N(6)/adenine(1519)-N(6))-dimethyltransferase activity"/>
    <property type="evidence" value="ECO:0007669"/>
    <property type="project" value="UniProtKB-EC"/>
</dbReference>
<dbReference type="FunCoup" id="A0A1M7FZM9">
    <property type="interactions" value="561"/>
</dbReference>
<comment type="catalytic activity">
    <reaction evidence="7">
        <text>adenosine(1518)/adenosine(1519) in 16S rRNA + 4 S-adenosyl-L-methionine = N(6)-dimethyladenosine(1518)/N(6)-dimethyladenosine(1519) in 16S rRNA + 4 S-adenosyl-L-homocysteine + 4 H(+)</text>
        <dbReference type="Rhea" id="RHEA:19609"/>
        <dbReference type="Rhea" id="RHEA-COMP:10232"/>
        <dbReference type="Rhea" id="RHEA-COMP:10233"/>
        <dbReference type="ChEBI" id="CHEBI:15378"/>
        <dbReference type="ChEBI" id="CHEBI:57856"/>
        <dbReference type="ChEBI" id="CHEBI:59789"/>
        <dbReference type="ChEBI" id="CHEBI:74411"/>
        <dbReference type="ChEBI" id="CHEBI:74493"/>
        <dbReference type="EC" id="2.1.1.182"/>
    </reaction>
</comment>
<dbReference type="SMART" id="SM00650">
    <property type="entry name" value="rADc"/>
    <property type="match status" value="1"/>
</dbReference>
<dbReference type="PROSITE" id="PS51689">
    <property type="entry name" value="SAM_RNA_A_N6_MT"/>
    <property type="match status" value="1"/>
</dbReference>
<dbReference type="InterPro" id="IPR023165">
    <property type="entry name" value="rRNA_Ade_diMease-like_C"/>
</dbReference>
<dbReference type="SUPFAM" id="SSF53335">
    <property type="entry name" value="S-adenosyl-L-methionine-dependent methyltransferases"/>
    <property type="match status" value="1"/>
</dbReference>
<dbReference type="InterPro" id="IPR020596">
    <property type="entry name" value="rRNA_Ade_Mease_Trfase_CS"/>
</dbReference>
<evidence type="ECO:0000259" key="9">
    <source>
        <dbReference type="SMART" id="SM00650"/>
    </source>
</evidence>
<dbReference type="HAMAP" id="MF_00607">
    <property type="entry name" value="16SrRNA_methyltr_A"/>
    <property type="match status" value="1"/>
</dbReference>
<comment type="subcellular location">
    <subcellularLocation>
        <location evidence="7">Cytoplasm</location>
    </subcellularLocation>
</comment>
<dbReference type="STRING" id="29571.SAMN05878437_1190"/>
<feature type="domain" description="Ribosomal RNA adenine methylase transferase N-terminal" evidence="9">
    <location>
        <begin position="23"/>
        <end position="195"/>
    </location>
</feature>
<keyword evidence="5 7" id="KW-0949">S-adenosyl-L-methionine</keyword>
<evidence type="ECO:0000256" key="7">
    <source>
        <dbReference type="HAMAP-Rule" id="MF_00607"/>
    </source>
</evidence>
<dbReference type="NCBIfam" id="TIGR00755">
    <property type="entry name" value="ksgA"/>
    <property type="match status" value="1"/>
</dbReference>
<dbReference type="AlphaFoldDB" id="A0A1M7FZM9"/>
<accession>A0A1M7FZM9</accession>
<evidence type="ECO:0000256" key="2">
    <source>
        <dbReference type="ARBA" id="ARBA00022552"/>
    </source>
</evidence>
<keyword evidence="6 7" id="KW-0694">RNA-binding</keyword>
<dbReference type="Proteomes" id="UP000190911">
    <property type="component" value="Chromosome I"/>
</dbReference>
<evidence type="ECO:0000256" key="8">
    <source>
        <dbReference type="PROSITE-ProRule" id="PRU01026"/>
    </source>
</evidence>
<dbReference type="InterPro" id="IPR020598">
    <property type="entry name" value="rRNA_Ade_methylase_Trfase_N"/>
</dbReference>
<protein>
    <recommendedName>
        <fullName evidence="7">Ribosomal RNA small subunit methyltransferase A</fullName>
        <ecNumber evidence="7">2.1.1.182</ecNumber>
    </recommendedName>
    <alternativeName>
        <fullName evidence="7">16S rRNA (adenine(1518)-N(6)/adenine(1519)-N(6))-dimethyltransferase</fullName>
    </alternativeName>
    <alternativeName>
        <fullName evidence="7">16S rRNA dimethyladenosine transferase</fullName>
    </alternativeName>
    <alternativeName>
        <fullName evidence="7">16S rRNA dimethylase</fullName>
    </alternativeName>
    <alternativeName>
        <fullName evidence="7">S-adenosylmethionine-6-N', N'-adenosyl(rRNA) dimethyltransferase</fullName>
    </alternativeName>
</protein>
<dbReference type="Gene3D" id="3.40.50.150">
    <property type="entry name" value="Vaccinia Virus protein VP39"/>
    <property type="match status" value="1"/>
</dbReference>
<comment type="function">
    <text evidence="7">Specifically dimethylates two adjacent adenosines (A1518 and A1519) in the loop of a conserved hairpin near the 3'-end of 16S rRNA in the 30S particle. May play a critical role in biogenesis of 30S subunits.</text>
</comment>
<dbReference type="OrthoDB" id="9814755at2"/>
<evidence type="ECO:0000256" key="3">
    <source>
        <dbReference type="ARBA" id="ARBA00022603"/>
    </source>
</evidence>
<keyword evidence="11" id="KW-1185">Reference proteome</keyword>
<comment type="similarity">
    <text evidence="7">Belongs to the class I-like SAM-binding methyltransferase superfamily. rRNA adenine N(6)-methyltransferase family. RsmA subfamily.</text>
</comment>
<evidence type="ECO:0000313" key="11">
    <source>
        <dbReference type="Proteomes" id="UP000190911"/>
    </source>
</evidence>
<organism evidence="10 11">
    <name type="scientific">Vreelandella subglaciescola</name>
    <dbReference type="NCBI Taxonomy" id="29571"/>
    <lineage>
        <taxon>Bacteria</taxon>
        <taxon>Pseudomonadati</taxon>
        <taxon>Pseudomonadota</taxon>
        <taxon>Gammaproteobacteria</taxon>
        <taxon>Oceanospirillales</taxon>
        <taxon>Halomonadaceae</taxon>
        <taxon>Vreelandella</taxon>
    </lineage>
</organism>
<name>A0A1M7FZM9_9GAMM</name>
<proteinExistence type="inferred from homology"/>
<dbReference type="GO" id="GO:0003723">
    <property type="term" value="F:RNA binding"/>
    <property type="evidence" value="ECO:0007669"/>
    <property type="project" value="UniProtKB-UniRule"/>
</dbReference>
<keyword evidence="2 7" id="KW-0698">rRNA processing</keyword>
<evidence type="ECO:0000256" key="1">
    <source>
        <dbReference type="ARBA" id="ARBA00022490"/>
    </source>
</evidence>
<feature type="binding site" evidence="7 8">
    <location>
        <position position="89"/>
    </location>
    <ligand>
        <name>S-adenosyl-L-methionine</name>
        <dbReference type="ChEBI" id="CHEBI:59789"/>
    </ligand>
</feature>
<sequence length="275" mass="30328">MSAVTHHRARKRFGQNFLRDVGVIGRIVHAIDPRPGERLVEIGPGQGALTQPLLDAADGLEVIELDRDLIPGLRVQFFNYPGFVIHEGDALKYDFAELRGDGAPLRVVGNLPYNISTPLIIHLLGAGSAVADMHFMLQKEVVERMAAEPGGSDWGRLSVMAQYYCQVEQLFTVPPEAFVPSPAVESAIVRLTPHAELPHVADDPTLLFELVKQAFGQRRKTLRNNLKGRVSAETLEALGIDPRRRPQTLSVEEFVRLANCVAKNETQATQGDDSR</sequence>
<dbReference type="PROSITE" id="PS01131">
    <property type="entry name" value="RRNA_A_DIMETH"/>
    <property type="match status" value="1"/>
</dbReference>
<evidence type="ECO:0000256" key="4">
    <source>
        <dbReference type="ARBA" id="ARBA00022679"/>
    </source>
</evidence>
<feature type="binding site" evidence="7 8">
    <location>
        <position position="110"/>
    </location>
    <ligand>
        <name>S-adenosyl-L-methionine</name>
        <dbReference type="ChEBI" id="CHEBI:59789"/>
    </ligand>
</feature>
<gene>
    <name evidence="7" type="primary">rsmA</name>
    <name evidence="7" type="synonym">ksgA</name>
    <name evidence="10" type="ORF">SAMN05878437_1190</name>
</gene>
<evidence type="ECO:0000256" key="5">
    <source>
        <dbReference type="ARBA" id="ARBA00022691"/>
    </source>
</evidence>
<evidence type="ECO:0000256" key="6">
    <source>
        <dbReference type="ARBA" id="ARBA00022884"/>
    </source>
</evidence>
<keyword evidence="1 7" id="KW-0963">Cytoplasm</keyword>
<dbReference type="FunFam" id="1.10.8.100:FF:000001">
    <property type="entry name" value="Ribosomal RNA small subunit methyltransferase A"/>
    <property type="match status" value="1"/>
</dbReference>
<dbReference type="PANTHER" id="PTHR11727">
    <property type="entry name" value="DIMETHYLADENOSINE TRANSFERASE"/>
    <property type="match status" value="1"/>
</dbReference>
<dbReference type="EMBL" id="LT670847">
    <property type="protein sequence ID" value="SHM09501.1"/>
    <property type="molecule type" value="Genomic_DNA"/>
</dbReference>
<feature type="binding site" evidence="7 8">
    <location>
        <position position="43"/>
    </location>
    <ligand>
        <name>S-adenosyl-L-methionine</name>
        <dbReference type="ChEBI" id="CHEBI:59789"/>
    </ligand>
</feature>
<dbReference type="RefSeq" id="WP_079552070.1">
    <property type="nucleotide sequence ID" value="NZ_LT670847.1"/>
</dbReference>
<keyword evidence="4 7" id="KW-0808">Transferase</keyword>
<dbReference type="InterPro" id="IPR011530">
    <property type="entry name" value="rRNA_adenine_dimethylase"/>
</dbReference>
<evidence type="ECO:0000313" key="10">
    <source>
        <dbReference type="EMBL" id="SHM09501.1"/>
    </source>
</evidence>
<dbReference type="InterPro" id="IPR029063">
    <property type="entry name" value="SAM-dependent_MTases_sf"/>
</dbReference>
<dbReference type="GO" id="GO:0005829">
    <property type="term" value="C:cytosol"/>
    <property type="evidence" value="ECO:0007669"/>
    <property type="project" value="TreeGrafter"/>
</dbReference>